<reference evidence="2 3" key="1">
    <citation type="journal article" date="2016" name="Nat. Commun.">
        <title>Thousands of microbial genomes shed light on interconnected biogeochemical processes in an aquifer system.</title>
        <authorList>
            <person name="Anantharaman K."/>
            <person name="Brown C.T."/>
            <person name="Hug L.A."/>
            <person name="Sharon I."/>
            <person name="Castelle C.J."/>
            <person name="Probst A.J."/>
            <person name="Thomas B.C."/>
            <person name="Singh A."/>
            <person name="Wilkins M.J."/>
            <person name="Karaoz U."/>
            <person name="Brodie E.L."/>
            <person name="Williams K.H."/>
            <person name="Hubbard S.S."/>
            <person name="Banfield J.F."/>
        </authorList>
    </citation>
    <scope>NUCLEOTIDE SEQUENCE [LARGE SCALE GENOMIC DNA]</scope>
</reference>
<feature type="compositionally biased region" description="Pro residues" evidence="1">
    <location>
        <begin position="305"/>
        <end position="315"/>
    </location>
</feature>
<dbReference type="STRING" id="1817816.A2Y64_00080"/>
<comment type="caution">
    <text evidence="2">The sequence shown here is derived from an EMBL/GenBank/DDBJ whole genome shotgun (WGS) entry which is preliminary data.</text>
</comment>
<evidence type="ECO:0000256" key="1">
    <source>
        <dbReference type="SAM" id="MobiDB-lite"/>
    </source>
</evidence>
<dbReference type="AlphaFoldDB" id="A0A1F5FFK1"/>
<dbReference type="Gene3D" id="3.90.550.10">
    <property type="entry name" value="Spore Coat Polysaccharide Biosynthesis Protein SpsA, Chain A"/>
    <property type="match status" value="1"/>
</dbReference>
<accession>A0A1F5FFK1</accession>
<dbReference type="Proteomes" id="UP000177187">
    <property type="component" value="Unassembled WGS sequence"/>
</dbReference>
<name>A0A1F5FFK1_9BACT</name>
<evidence type="ECO:0008006" key="4">
    <source>
        <dbReference type="Google" id="ProtNLM"/>
    </source>
</evidence>
<feature type="region of interest" description="Disordered" evidence="1">
    <location>
        <begin position="293"/>
        <end position="315"/>
    </location>
</feature>
<proteinExistence type="predicted"/>
<dbReference type="InterPro" id="IPR029044">
    <property type="entry name" value="Nucleotide-diphossugar_trans"/>
</dbReference>
<organism evidence="2 3">
    <name type="scientific">Candidatus Coatesbacteria bacterium RBG_13_66_14</name>
    <dbReference type="NCBI Taxonomy" id="1817816"/>
    <lineage>
        <taxon>Bacteria</taxon>
        <taxon>Candidatus Coatesiibacteriota</taxon>
    </lineage>
</organism>
<gene>
    <name evidence="2" type="ORF">A2Y64_00080</name>
</gene>
<dbReference type="SUPFAM" id="SSF53448">
    <property type="entry name" value="Nucleotide-diphospho-sugar transferases"/>
    <property type="match status" value="1"/>
</dbReference>
<evidence type="ECO:0000313" key="3">
    <source>
        <dbReference type="Proteomes" id="UP000177187"/>
    </source>
</evidence>
<protein>
    <recommendedName>
        <fullName evidence="4">Glycosyl transferase</fullName>
    </recommendedName>
</protein>
<sequence>MRVCGFSFVRNALENDYPVVEAVRSVLPLCDEFQLVVADSTDGTLDFLRAELADPRVVISEAPWDESSRTGGRILARLTDAALERCSGDWGLYVQADEAIHERYHPAVRACLEHHLGDDDVQGLLFRFRHFYGGYHTIHTGRKWYRREVRVIRLGIGLKSWGDAMGFRFPDGRKPAVVWAADAEVFHYGWARSEESFRVKQRSFTRLYVADDAELEGNLTRPDEPVYKNSCYLVPFSGTHPAPTARRLQARVAAAQKNAPFGPHTDTPGQRALEWIERRLGVRFGEPRNFHLLRGKPGPAGHPAQPLPFDTPPTA</sequence>
<evidence type="ECO:0000313" key="2">
    <source>
        <dbReference type="EMBL" id="OGD78357.1"/>
    </source>
</evidence>
<dbReference type="EMBL" id="MFAF01000039">
    <property type="protein sequence ID" value="OGD78357.1"/>
    <property type="molecule type" value="Genomic_DNA"/>
</dbReference>